<dbReference type="Gene3D" id="3.40.50.300">
    <property type="entry name" value="P-loop containing nucleotide triphosphate hydrolases"/>
    <property type="match status" value="1"/>
</dbReference>
<dbReference type="EMBL" id="SMCS01000004">
    <property type="protein sequence ID" value="TCV93818.1"/>
    <property type="molecule type" value="Genomic_DNA"/>
</dbReference>
<dbReference type="SUPFAM" id="SSF54631">
    <property type="entry name" value="CBS-domain pair"/>
    <property type="match status" value="1"/>
</dbReference>
<evidence type="ECO:0000313" key="8">
    <source>
        <dbReference type="EMBL" id="TCV93818.1"/>
    </source>
</evidence>
<reference evidence="8 9" key="1">
    <citation type="submission" date="2019-03" db="EMBL/GenBank/DDBJ databases">
        <title>Above-ground endophytic microbial communities from plants in different locations in the United States.</title>
        <authorList>
            <person name="Frank C."/>
        </authorList>
    </citation>
    <scope>NUCLEOTIDE SEQUENCE [LARGE SCALE GENOMIC DNA]</scope>
    <source>
        <strain evidence="8 9">LP_13_YM</strain>
    </source>
</reference>
<dbReference type="InterPro" id="IPR003439">
    <property type="entry name" value="ABC_transporter-like_ATP-bd"/>
</dbReference>
<keyword evidence="9" id="KW-1185">Reference proteome</keyword>
<dbReference type="InterPro" id="IPR046342">
    <property type="entry name" value="CBS_dom_sf"/>
</dbReference>
<evidence type="ECO:0000256" key="4">
    <source>
        <dbReference type="ARBA" id="ARBA00022840"/>
    </source>
</evidence>
<dbReference type="Proteomes" id="UP000295645">
    <property type="component" value="Unassembled WGS sequence"/>
</dbReference>
<dbReference type="InterPro" id="IPR027417">
    <property type="entry name" value="P-loop_NTPase"/>
</dbReference>
<dbReference type="InterPro" id="IPR003593">
    <property type="entry name" value="AAA+_ATPase"/>
</dbReference>
<evidence type="ECO:0000256" key="5">
    <source>
        <dbReference type="PROSITE-ProRule" id="PRU00703"/>
    </source>
</evidence>
<dbReference type="RefSeq" id="WP_132143916.1">
    <property type="nucleotide sequence ID" value="NZ_SMCS01000004.1"/>
</dbReference>
<dbReference type="GO" id="GO:0015697">
    <property type="term" value="P:quaternary ammonium group transport"/>
    <property type="evidence" value="ECO:0007669"/>
    <property type="project" value="UniProtKB-ARBA"/>
</dbReference>
<protein>
    <submittedName>
        <fullName evidence="8">Osmoprotectant transport system ATP-binding protein</fullName>
    </submittedName>
</protein>
<dbReference type="GO" id="GO:0016887">
    <property type="term" value="F:ATP hydrolysis activity"/>
    <property type="evidence" value="ECO:0007669"/>
    <property type="project" value="InterPro"/>
</dbReference>
<dbReference type="SUPFAM" id="SSF52540">
    <property type="entry name" value="P-loop containing nucleoside triphosphate hydrolases"/>
    <property type="match status" value="1"/>
</dbReference>
<keyword evidence="5" id="KW-0129">CBS domain</keyword>
<evidence type="ECO:0000256" key="3">
    <source>
        <dbReference type="ARBA" id="ARBA00022741"/>
    </source>
</evidence>
<keyword evidence="4 8" id="KW-0067">ATP-binding</keyword>
<comment type="caution">
    <text evidence="8">The sequence shown here is derived from an EMBL/GenBank/DDBJ whole genome shotgun (WGS) entry which is preliminary data.</text>
</comment>
<dbReference type="GO" id="GO:0005524">
    <property type="term" value="F:ATP binding"/>
    <property type="evidence" value="ECO:0007669"/>
    <property type="project" value="UniProtKB-KW"/>
</dbReference>
<dbReference type="InterPro" id="IPR000644">
    <property type="entry name" value="CBS_dom"/>
</dbReference>
<dbReference type="PANTHER" id="PTHR43117">
    <property type="entry name" value="OSMOPROTECTANT IMPORT ATP-BINDING PROTEIN OSMV"/>
    <property type="match status" value="1"/>
</dbReference>
<dbReference type="PROSITE" id="PS00211">
    <property type="entry name" value="ABC_TRANSPORTER_1"/>
    <property type="match status" value="1"/>
</dbReference>
<feature type="domain" description="ABC transporter" evidence="6">
    <location>
        <begin position="2"/>
        <end position="236"/>
    </location>
</feature>
<sequence>MIELDHVTRRYGETAVIDDLSLRIEGGELFVLVGPSGSGKSTLLRTINRLISIDDGAIRIDGRDVREVPVASLRRGIGYAIQSVGLFPHRTVAENIATVPRLLGWPAARIRARVDELIAMLQLDGENVLDRYPHALSGGQQQRVGVARALAAEPAIMLMDEPFGALDPLTRDALQSSIQAIHAQTGTTIVFVTHDMDEALRLGERIGLMESGRLLQVGTPLELLRDPACERVRAFVGGENPGLRELSVRRVRSVLRDGEASSAPAVDADATLQQALATMLEHGSDVLRVRDAKGTTLGVLHLTDLLARKP</sequence>
<dbReference type="InterPro" id="IPR017871">
    <property type="entry name" value="ABC_transporter-like_CS"/>
</dbReference>
<gene>
    <name evidence="8" type="ORF">EC912_10411</name>
</gene>
<accession>A0A4R3YQC6</accession>
<dbReference type="PROSITE" id="PS50893">
    <property type="entry name" value="ABC_TRANSPORTER_2"/>
    <property type="match status" value="1"/>
</dbReference>
<dbReference type="FunFam" id="3.40.50.300:FF:000425">
    <property type="entry name" value="Probable ABC transporter, ATP-binding subunit"/>
    <property type="match status" value="1"/>
</dbReference>
<feature type="domain" description="CBS" evidence="7">
    <location>
        <begin position="259"/>
        <end position="310"/>
    </location>
</feature>
<evidence type="ECO:0000259" key="6">
    <source>
        <dbReference type="PROSITE" id="PS50893"/>
    </source>
</evidence>
<comment type="similarity">
    <text evidence="1">Belongs to the ABC transporter superfamily.</text>
</comment>
<proteinExistence type="inferred from homology"/>
<dbReference type="PANTHER" id="PTHR43117:SF5">
    <property type="entry name" value="GLYCINE BETAINE UPTAKE SYSTEM ATP-BINDING PROTEIN YEHX"/>
    <property type="match status" value="1"/>
</dbReference>
<keyword evidence="3" id="KW-0547">Nucleotide-binding</keyword>
<dbReference type="Pfam" id="PF00005">
    <property type="entry name" value="ABC_tran"/>
    <property type="match status" value="1"/>
</dbReference>
<dbReference type="SMART" id="SM00382">
    <property type="entry name" value="AAA"/>
    <property type="match status" value="1"/>
</dbReference>
<keyword evidence="2" id="KW-0813">Transport</keyword>
<dbReference type="AlphaFoldDB" id="A0A4R3YQC6"/>
<name>A0A4R3YQC6_9GAMM</name>
<evidence type="ECO:0000259" key="7">
    <source>
        <dbReference type="PROSITE" id="PS51371"/>
    </source>
</evidence>
<evidence type="ECO:0000313" key="9">
    <source>
        <dbReference type="Proteomes" id="UP000295645"/>
    </source>
</evidence>
<dbReference type="PROSITE" id="PS51371">
    <property type="entry name" value="CBS"/>
    <property type="match status" value="1"/>
</dbReference>
<dbReference type="OrthoDB" id="9802264at2"/>
<evidence type="ECO:0000256" key="1">
    <source>
        <dbReference type="ARBA" id="ARBA00005417"/>
    </source>
</evidence>
<evidence type="ECO:0000256" key="2">
    <source>
        <dbReference type="ARBA" id="ARBA00022448"/>
    </source>
</evidence>
<organism evidence="8 9">
    <name type="scientific">Luteibacter rhizovicinus</name>
    <dbReference type="NCBI Taxonomy" id="242606"/>
    <lineage>
        <taxon>Bacteria</taxon>
        <taxon>Pseudomonadati</taxon>
        <taxon>Pseudomonadota</taxon>
        <taxon>Gammaproteobacteria</taxon>
        <taxon>Lysobacterales</taxon>
        <taxon>Rhodanobacteraceae</taxon>
        <taxon>Luteibacter</taxon>
    </lineage>
</organism>